<dbReference type="eggNOG" id="COG4675">
    <property type="taxonomic scope" value="Bacteria"/>
</dbReference>
<dbReference type="InterPro" id="IPR037053">
    <property type="entry name" value="Phage_tail_collar_dom_sf"/>
</dbReference>
<gene>
    <name evidence="3" type="ordered locus">Acid345_2453</name>
</gene>
<dbReference type="InterPro" id="IPR011083">
    <property type="entry name" value="Phage_tail_collar_dom"/>
</dbReference>
<dbReference type="KEGG" id="aba:Acid345_2453"/>
<dbReference type="EMBL" id="CP000360">
    <property type="protein sequence ID" value="ABF41454.1"/>
    <property type="molecule type" value="Genomic_DNA"/>
</dbReference>
<sequence>MSSPFVGEIRLFAGSFAPQNWAFCNGQLMAISENTTLFTLIGTTYGGDGVNTFGLPDLQGRVPIHQGSGFVIGQLSGSETVTVSSSQLPQHNHLAQASSASLGSNDPSGNFWASNPSTKQYSDQSPSGQMAGPTSLTGGNQPHDNMLPFLCVTYIIALFGIFPSQN</sequence>
<evidence type="ECO:0000313" key="3">
    <source>
        <dbReference type="EMBL" id="ABF41454.1"/>
    </source>
</evidence>
<protein>
    <submittedName>
        <fullName evidence="3">Phage Tail Collar</fullName>
    </submittedName>
</protein>
<keyword evidence="4" id="KW-1185">Reference proteome</keyword>
<evidence type="ECO:0000256" key="1">
    <source>
        <dbReference type="SAM" id="MobiDB-lite"/>
    </source>
</evidence>
<organism evidence="3 4">
    <name type="scientific">Koribacter versatilis (strain Ellin345)</name>
    <dbReference type="NCBI Taxonomy" id="204669"/>
    <lineage>
        <taxon>Bacteria</taxon>
        <taxon>Pseudomonadati</taxon>
        <taxon>Acidobacteriota</taxon>
        <taxon>Terriglobia</taxon>
        <taxon>Terriglobales</taxon>
        <taxon>Candidatus Korobacteraceae</taxon>
        <taxon>Candidatus Korobacter</taxon>
    </lineage>
</organism>
<dbReference type="EnsemblBacteria" id="ABF41454">
    <property type="protein sequence ID" value="ABF41454"/>
    <property type="gene ID" value="Acid345_2453"/>
</dbReference>
<reference evidence="3 4" key="1">
    <citation type="journal article" date="2009" name="Appl. Environ. Microbiol.">
        <title>Three genomes from the phylum Acidobacteria provide insight into the lifestyles of these microorganisms in soils.</title>
        <authorList>
            <person name="Ward N.L."/>
            <person name="Challacombe J.F."/>
            <person name="Janssen P.H."/>
            <person name="Henrissat B."/>
            <person name="Coutinho P.M."/>
            <person name="Wu M."/>
            <person name="Xie G."/>
            <person name="Haft D.H."/>
            <person name="Sait M."/>
            <person name="Badger J."/>
            <person name="Barabote R.D."/>
            <person name="Bradley B."/>
            <person name="Brettin T.S."/>
            <person name="Brinkac L.M."/>
            <person name="Bruce D."/>
            <person name="Creasy T."/>
            <person name="Daugherty S.C."/>
            <person name="Davidsen T.M."/>
            <person name="DeBoy R.T."/>
            <person name="Detter J.C."/>
            <person name="Dodson R.J."/>
            <person name="Durkin A.S."/>
            <person name="Ganapathy A."/>
            <person name="Gwinn-Giglio M."/>
            <person name="Han C.S."/>
            <person name="Khouri H."/>
            <person name="Kiss H."/>
            <person name="Kothari S.P."/>
            <person name="Madupu R."/>
            <person name="Nelson K.E."/>
            <person name="Nelson W.C."/>
            <person name="Paulsen I."/>
            <person name="Penn K."/>
            <person name="Ren Q."/>
            <person name="Rosovitz M.J."/>
            <person name="Selengut J.D."/>
            <person name="Shrivastava S."/>
            <person name="Sullivan S.A."/>
            <person name="Tapia R."/>
            <person name="Thompson L.S."/>
            <person name="Watkins K.L."/>
            <person name="Yang Q."/>
            <person name="Yu C."/>
            <person name="Zafar N."/>
            <person name="Zhou L."/>
            <person name="Kuske C.R."/>
        </authorList>
    </citation>
    <scope>NUCLEOTIDE SEQUENCE [LARGE SCALE GENOMIC DNA]</scope>
    <source>
        <strain evidence="3 4">Ellin345</strain>
    </source>
</reference>
<dbReference type="Proteomes" id="UP000002432">
    <property type="component" value="Chromosome"/>
</dbReference>
<dbReference type="AlphaFoldDB" id="Q1INU6"/>
<feature type="region of interest" description="Disordered" evidence="1">
    <location>
        <begin position="94"/>
        <end position="139"/>
    </location>
</feature>
<evidence type="ECO:0000259" key="2">
    <source>
        <dbReference type="Pfam" id="PF07484"/>
    </source>
</evidence>
<dbReference type="HOGENOM" id="CLU_087872_0_0_0"/>
<name>Q1INU6_KORVE</name>
<dbReference type="RefSeq" id="WP_011523255.1">
    <property type="nucleotide sequence ID" value="NC_008009.1"/>
</dbReference>
<dbReference type="Gene3D" id="3.90.1340.10">
    <property type="entry name" value="Phage tail collar domain"/>
    <property type="match status" value="1"/>
</dbReference>
<feature type="domain" description="Phage tail collar" evidence="2">
    <location>
        <begin position="7"/>
        <end position="63"/>
    </location>
</feature>
<evidence type="ECO:0000313" key="4">
    <source>
        <dbReference type="Proteomes" id="UP000002432"/>
    </source>
</evidence>
<dbReference type="Pfam" id="PF07484">
    <property type="entry name" value="Collar"/>
    <property type="match status" value="1"/>
</dbReference>
<dbReference type="OrthoDB" id="9810174at2"/>
<dbReference type="STRING" id="204669.Acid345_2453"/>
<accession>Q1INU6</accession>
<proteinExistence type="predicted"/>
<dbReference type="SUPFAM" id="SSF88874">
    <property type="entry name" value="Receptor-binding domain of short tail fibre protein gp12"/>
    <property type="match status" value="1"/>
</dbReference>